<dbReference type="STRING" id="325452.A0A421FA96"/>
<dbReference type="GO" id="GO:0046654">
    <property type="term" value="P:tetrahydrofolate biosynthetic process"/>
    <property type="evidence" value="ECO:0007669"/>
    <property type="project" value="UniProtKB-UniPathway"/>
</dbReference>
<dbReference type="EMBL" id="JPWU03000118">
    <property type="protein sequence ID" value="KAG2525729.1"/>
    <property type="molecule type" value="Genomic_DNA"/>
</dbReference>
<keyword evidence="7" id="KW-0808">Transferase</keyword>
<evidence type="ECO:0000313" key="15">
    <source>
        <dbReference type="EMBL" id="KAG2525729.1"/>
    </source>
</evidence>
<evidence type="ECO:0000256" key="4">
    <source>
        <dbReference type="ARBA" id="ARBA00019798"/>
    </source>
</evidence>
<dbReference type="PROSITE" id="PS51330">
    <property type="entry name" value="DHFR_2"/>
    <property type="match status" value="1"/>
</dbReference>
<keyword evidence="10" id="KW-0560">Oxidoreductase</keyword>
<dbReference type="Gene3D" id="3.40.430.10">
    <property type="entry name" value="Dihydrofolate Reductase, subunit A"/>
    <property type="match status" value="1"/>
</dbReference>
<dbReference type="GO" id="GO:0006730">
    <property type="term" value="P:one-carbon metabolic process"/>
    <property type="evidence" value="ECO:0007669"/>
    <property type="project" value="UniProtKB-KW"/>
</dbReference>
<organism evidence="16 19">
    <name type="scientific">Phytophthora kernoviae</name>
    <dbReference type="NCBI Taxonomy" id="325452"/>
    <lineage>
        <taxon>Eukaryota</taxon>
        <taxon>Sar</taxon>
        <taxon>Stramenopiles</taxon>
        <taxon>Oomycota</taxon>
        <taxon>Peronosporomycetes</taxon>
        <taxon>Peronosporales</taxon>
        <taxon>Peronosporaceae</taxon>
        <taxon>Phytophthora</taxon>
    </lineage>
</organism>
<reference evidence="14" key="1">
    <citation type="journal article" date="2015" name="Genom Data">
        <title>Genome sequences of six Phytophthora species associated with forests in New Zealand.</title>
        <authorList>
            <person name="Studholme D.J."/>
            <person name="McDougal R.L."/>
            <person name="Sambles C."/>
            <person name="Hansen E."/>
            <person name="Hardy G."/>
            <person name="Grant M."/>
            <person name="Ganley R.J."/>
            <person name="Williams N.M."/>
        </authorList>
    </citation>
    <scope>NUCLEOTIDE SEQUENCE</scope>
    <source>
        <strain evidence="14">NZFS 2646</strain>
        <strain evidence="15">NZFS 3630</strain>
    </source>
</reference>
<dbReference type="GO" id="GO:0046452">
    <property type="term" value="P:dihydrofolate metabolic process"/>
    <property type="evidence" value="ECO:0007669"/>
    <property type="project" value="TreeGrafter"/>
</dbReference>
<comment type="similarity">
    <text evidence="12">Belongs to the dihydrofolate reductase family.</text>
</comment>
<dbReference type="PRINTS" id="PR00070">
    <property type="entry name" value="DHFR"/>
</dbReference>
<dbReference type="AlphaFoldDB" id="A0A421FA96"/>
<dbReference type="Proteomes" id="UP000785171">
    <property type="component" value="Unassembled WGS sequence"/>
</dbReference>
<reference evidence="18 19" key="2">
    <citation type="submission" date="2018-07" db="EMBL/GenBank/DDBJ databases">
        <title>Genome sequencing of oomycete isolates from Chile give support for New Zealand origin for Phytophthora kernoviae and make available the first Nothophytophthora sp. genome.</title>
        <authorList>
            <person name="Studholme D.J."/>
            <person name="Sanfuentes E."/>
            <person name="Panda P."/>
            <person name="Hill R."/>
            <person name="Sambles C."/>
            <person name="Grant M."/>
            <person name="Williams N.M."/>
            <person name="Mcdougal R.L."/>
        </authorList>
    </citation>
    <scope>NUCLEOTIDE SEQUENCE [LARGE SCALE GENOMIC DNA]</scope>
    <source>
        <strain evidence="16">Chile2</strain>
        <strain evidence="17">Chile4</strain>
    </source>
</reference>
<name>A0A421FA96_9STRA</name>
<dbReference type="InterPro" id="IPR012259">
    <property type="entry name" value="DHFR"/>
</dbReference>
<dbReference type="EC" id="2.1.1.45" evidence="2"/>
<protein>
    <recommendedName>
        <fullName evidence="4">Bifunctional dihydrofolate reductase-thymidylate synthase</fullName>
        <ecNumber evidence="3">1.5.1.3</ecNumber>
        <ecNumber evidence="2">2.1.1.45</ecNumber>
    </recommendedName>
</protein>
<evidence type="ECO:0000256" key="9">
    <source>
        <dbReference type="ARBA" id="ARBA00022857"/>
    </source>
</evidence>
<dbReference type="PANTHER" id="PTHR48069">
    <property type="entry name" value="DIHYDROFOLATE REDUCTASE"/>
    <property type="match status" value="1"/>
</dbReference>
<dbReference type="InterPro" id="IPR017925">
    <property type="entry name" value="DHFR_CS"/>
</dbReference>
<evidence type="ECO:0000256" key="6">
    <source>
        <dbReference type="ARBA" id="ARBA00022603"/>
    </source>
</evidence>
<evidence type="ECO:0000259" key="13">
    <source>
        <dbReference type="PROSITE" id="PS51330"/>
    </source>
</evidence>
<evidence type="ECO:0000256" key="2">
    <source>
        <dbReference type="ARBA" id="ARBA00011947"/>
    </source>
</evidence>
<evidence type="ECO:0000256" key="10">
    <source>
        <dbReference type="ARBA" id="ARBA00023002"/>
    </source>
</evidence>
<keyword evidence="6" id="KW-0489">Methyltransferase</keyword>
<dbReference type="GO" id="GO:0032259">
    <property type="term" value="P:methylation"/>
    <property type="evidence" value="ECO:0007669"/>
    <property type="project" value="UniProtKB-KW"/>
</dbReference>
<evidence type="ECO:0000256" key="11">
    <source>
        <dbReference type="ARBA" id="ARBA00025154"/>
    </source>
</evidence>
<dbReference type="Pfam" id="PF00186">
    <property type="entry name" value="DHFR_1"/>
    <property type="match status" value="1"/>
</dbReference>
<proteinExistence type="inferred from homology"/>
<dbReference type="EMBL" id="MAYM02000867">
    <property type="protein sequence ID" value="RLN32118.1"/>
    <property type="molecule type" value="Genomic_DNA"/>
</dbReference>
<sequence>MSLRKLPVSLIAACSLNRVIGTQGKLPWNLPADWSFFCSATRDQVLIVGRKSFEEFEEPILNRHTIVVSSTLKQPGQTEGDIKGRRWSGVRVSRTLEQALQLASTDLQYQNCTRVFIGGGERLYSEAMAAKVAESCYVTRVQRVVEDGDTFFPKWTIQFPSLLHSVKTSGGGGTRVSFEIWGTTQRL</sequence>
<dbReference type="GO" id="GO:0004799">
    <property type="term" value="F:thymidylate synthase activity"/>
    <property type="evidence" value="ECO:0007669"/>
    <property type="project" value="UniProtKB-EC"/>
</dbReference>
<gene>
    <name evidence="16" type="ORF">BBI17_006125</name>
    <name evidence="17" type="ORF">BBO99_00006036</name>
    <name evidence="14" type="ORF">JM16_005176</name>
    <name evidence="15" type="ORF">JM18_004736</name>
</gene>
<keyword evidence="9" id="KW-0521">NADP</keyword>
<dbReference type="GO" id="GO:0009165">
    <property type="term" value="P:nucleotide biosynthetic process"/>
    <property type="evidence" value="ECO:0007669"/>
    <property type="project" value="UniProtKB-KW"/>
</dbReference>
<dbReference type="SUPFAM" id="SSF53597">
    <property type="entry name" value="Dihydrofolate reductase-like"/>
    <property type="match status" value="1"/>
</dbReference>
<dbReference type="GO" id="GO:0046655">
    <property type="term" value="P:folic acid metabolic process"/>
    <property type="evidence" value="ECO:0007669"/>
    <property type="project" value="TreeGrafter"/>
</dbReference>
<dbReference type="EMBL" id="MBDN02000195">
    <property type="protein sequence ID" value="RLN78304.1"/>
    <property type="molecule type" value="Genomic_DNA"/>
</dbReference>
<dbReference type="PROSITE" id="PS00075">
    <property type="entry name" value="DHFR_1"/>
    <property type="match status" value="1"/>
</dbReference>
<evidence type="ECO:0000313" key="16">
    <source>
        <dbReference type="EMBL" id="RLN32118.1"/>
    </source>
</evidence>
<evidence type="ECO:0000256" key="3">
    <source>
        <dbReference type="ARBA" id="ARBA00012856"/>
    </source>
</evidence>
<evidence type="ECO:0000313" key="14">
    <source>
        <dbReference type="EMBL" id="KAG2523913.1"/>
    </source>
</evidence>
<evidence type="ECO:0000256" key="12">
    <source>
        <dbReference type="RuleBase" id="RU004474"/>
    </source>
</evidence>
<evidence type="ECO:0000256" key="8">
    <source>
        <dbReference type="ARBA" id="ARBA00022727"/>
    </source>
</evidence>
<dbReference type="Proteomes" id="UP000792063">
    <property type="component" value="Unassembled WGS sequence"/>
</dbReference>
<dbReference type="EMBL" id="JPWV03000127">
    <property type="protein sequence ID" value="KAG2523913.1"/>
    <property type="molecule type" value="Genomic_DNA"/>
</dbReference>
<dbReference type="Proteomes" id="UP000285883">
    <property type="component" value="Unassembled WGS sequence"/>
</dbReference>
<accession>A0A421FA96</accession>
<dbReference type="Proteomes" id="UP000285624">
    <property type="component" value="Unassembled WGS sequence"/>
</dbReference>
<comment type="function">
    <text evidence="11">Bifunctional enzyme. Involved in de novo dTMP biosynthesis. Key enzyme in folate metabolism. Catalyzes an essential reaction for de novo glycine and purine synthesis, DNA precursor synthesis, and for the conversion of dUMP to dTMP.</text>
</comment>
<dbReference type="UniPathway" id="UPA00077">
    <property type="reaction ID" value="UER00158"/>
</dbReference>
<evidence type="ECO:0000256" key="1">
    <source>
        <dbReference type="ARBA" id="ARBA00004903"/>
    </source>
</evidence>
<keyword evidence="8" id="KW-0545">Nucleotide biosynthesis</keyword>
<dbReference type="GO" id="GO:0050661">
    <property type="term" value="F:NADP binding"/>
    <property type="evidence" value="ECO:0007669"/>
    <property type="project" value="InterPro"/>
</dbReference>
<dbReference type="InterPro" id="IPR024072">
    <property type="entry name" value="DHFR-like_dom_sf"/>
</dbReference>
<dbReference type="EC" id="1.5.1.3" evidence="3"/>
<dbReference type="GO" id="GO:0004146">
    <property type="term" value="F:dihydrofolate reductase activity"/>
    <property type="evidence" value="ECO:0007669"/>
    <property type="project" value="UniProtKB-EC"/>
</dbReference>
<comment type="pathway">
    <text evidence="1">Cofactor biosynthesis; tetrahydrofolate biosynthesis; 5,6,7,8-tetrahydrofolate from 7,8-dihydrofolate: step 1/1.</text>
</comment>
<evidence type="ECO:0000313" key="17">
    <source>
        <dbReference type="EMBL" id="RLN78304.1"/>
    </source>
</evidence>
<keyword evidence="18" id="KW-1185">Reference proteome</keyword>
<evidence type="ECO:0000313" key="19">
    <source>
        <dbReference type="Proteomes" id="UP000285883"/>
    </source>
</evidence>
<evidence type="ECO:0000256" key="5">
    <source>
        <dbReference type="ARBA" id="ARBA00022563"/>
    </source>
</evidence>
<evidence type="ECO:0000256" key="7">
    <source>
        <dbReference type="ARBA" id="ARBA00022679"/>
    </source>
</evidence>
<reference evidence="14" key="3">
    <citation type="submission" date="2020-06" db="EMBL/GenBank/DDBJ databases">
        <authorList>
            <person name="Studholme D.J."/>
        </authorList>
    </citation>
    <scope>NUCLEOTIDE SEQUENCE</scope>
    <source>
        <strain evidence="14">NZFS 2646</strain>
        <strain evidence="15">NZFS 3630</strain>
    </source>
</reference>
<dbReference type="PANTHER" id="PTHR48069:SF3">
    <property type="entry name" value="DIHYDROFOLATE REDUCTASE"/>
    <property type="match status" value="1"/>
</dbReference>
<comment type="caution">
    <text evidence="16">The sequence shown here is derived from an EMBL/GenBank/DDBJ whole genome shotgun (WGS) entry which is preliminary data.</text>
</comment>
<evidence type="ECO:0000313" key="18">
    <source>
        <dbReference type="Proteomes" id="UP000285624"/>
    </source>
</evidence>
<keyword evidence="5" id="KW-0554">One-carbon metabolism</keyword>
<dbReference type="CDD" id="cd00209">
    <property type="entry name" value="DHFR"/>
    <property type="match status" value="1"/>
</dbReference>
<feature type="domain" description="DHFR" evidence="13">
    <location>
        <begin position="7"/>
        <end position="187"/>
    </location>
</feature>
<dbReference type="InterPro" id="IPR001796">
    <property type="entry name" value="DHFR_dom"/>
</dbReference>